<gene>
    <name evidence="2" type="ORF">BOX15_Mlig003807g2</name>
</gene>
<evidence type="ECO:0000313" key="3">
    <source>
        <dbReference type="Proteomes" id="UP000215902"/>
    </source>
</evidence>
<sequence length="319" mass="33933">AFVKDPFVIFEAQGPLPRDCPDVDLVVGLNVNVSNVREAAHYLSVNVLESNLRTVPGSDIKYLSCGGLSLALVDGVAVFRKKTSSDARQDYSNRLRAVEAGRDWLEGHHWKRVDVIERNDDGMANGLIIKALKNLRRAESFASPALAGLIRASIACTKQIQAECVKATKFSINSGNASEIEFRKSTYDCEINENVESAGDETASLEFQDHDDIQEASKAAVSETSEAAVREASEAAVREASEAARLPSTKIRNRACKTKWQKSSIVVSKSMANTGSGSKSKATGRSGSKSKATGGSGSKSKATGGSGSKSKATGRSASK</sequence>
<organism evidence="2 3">
    <name type="scientific">Macrostomum lignano</name>
    <dbReference type="NCBI Taxonomy" id="282301"/>
    <lineage>
        <taxon>Eukaryota</taxon>
        <taxon>Metazoa</taxon>
        <taxon>Spiralia</taxon>
        <taxon>Lophotrochozoa</taxon>
        <taxon>Platyhelminthes</taxon>
        <taxon>Rhabditophora</taxon>
        <taxon>Macrostomorpha</taxon>
        <taxon>Macrostomida</taxon>
        <taxon>Macrostomidae</taxon>
        <taxon>Macrostomum</taxon>
    </lineage>
</organism>
<dbReference type="Proteomes" id="UP000215902">
    <property type="component" value="Unassembled WGS sequence"/>
</dbReference>
<dbReference type="EMBL" id="NIVC01002608">
    <property type="protein sequence ID" value="PAA56541.1"/>
    <property type="molecule type" value="Genomic_DNA"/>
</dbReference>
<protein>
    <submittedName>
        <fullName evidence="2">Uncharacterized protein</fullName>
    </submittedName>
</protein>
<evidence type="ECO:0000313" key="2">
    <source>
        <dbReference type="EMBL" id="PAA56541.1"/>
    </source>
</evidence>
<name>A0A267E4Q7_9PLAT</name>
<feature type="region of interest" description="Disordered" evidence="1">
    <location>
        <begin position="266"/>
        <end position="319"/>
    </location>
</feature>
<reference evidence="2 3" key="1">
    <citation type="submission" date="2017-06" db="EMBL/GenBank/DDBJ databases">
        <title>A platform for efficient transgenesis in Macrostomum lignano, a flatworm model organism for stem cell research.</title>
        <authorList>
            <person name="Berezikov E."/>
        </authorList>
    </citation>
    <scope>NUCLEOTIDE SEQUENCE [LARGE SCALE GENOMIC DNA]</scope>
    <source>
        <strain evidence="2">DV1</strain>
        <tissue evidence="2">Whole organism</tissue>
    </source>
</reference>
<keyword evidence="3" id="KW-1185">Reference proteome</keyword>
<accession>A0A267E4Q7</accession>
<proteinExistence type="predicted"/>
<comment type="caution">
    <text evidence="2">The sequence shown here is derived from an EMBL/GenBank/DDBJ whole genome shotgun (WGS) entry which is preliminary data.</text>
</comment>
<dbReference type="AlphaFoldDB" id="A0A267E4Q7"/>
<feature type="compositionally biased region" description="Low complexity" evidence="1">
    <location>
        <begin position="283"/>
        <end position="319"/>
    </location>
</feature>
<feature type="non-terminal residue" evidence="2">
    <location>
        <position position="1"/>
    </location>
</feature>
<evidence type="ECO:0000256" key="1">
    <source>
        <dbReference type="SAM" id="MobiDB-lite"/>
    </source>
</evidence>
<feature type="compositionally biased region" description="Polar residues" evidence="1">
    <location>
        <begin position="266"/>
        <end position="281"/>
    </location>
</feature>